<dbReference type="GO" id="GO:0006508">
    <property type="term" value="P:proteolysis"/>
    <property type="evidence" value="ECO:0007669"/>
    <property type="project" value="UniProtKB-KW"/>
</dbReference>
<dbReference type="Gene3D" id="2.40.10.10">
    <property type="entry name" value="Trypsin-like serine proteases"/>
    <property type="match status" value="2"/>
</dbReference>
<reference evidence="9" key="3">
    <citation type="submission" date="2025-08" db="UniProtKB">
        <authorList>
            <consortium name="Ensembl"/>
        </authorList>
    </citation>
    <scope>IDENTIFICATION</scope>
</reference>
<dbReference type="GO" id="GO:0004252">
    <property type="term" value="F:serine-type endopeptidase activity"/>
    <property type="evidence" value="ECO:0007669"/>
    <property type="project" value="InterPro"/>
</dbReference>
<keyword evidence="1 7" id="KW-0645">Protease</keyword>
<dbReference type="PROSITE" id="PS00135">
    <property type="entry name" value="TRYPSIN_SER"/>
    <property type="match status" value="1"/>
</dbReference>
<evidence type="ECO:0000313" key="9">
    <source>
        <dbReference type="Ensembl" id="ENSPSIP00000012316.1"/>
    </source>
</evidence>
<dbReference type="PROSITE" id="PS50240">
    <property type="entry name" value="TRYPSIN_DOM"/>
    <property type="match status" value="1"/>
</dbReference>
<dbReference type="eggNOG" id="KOG3627">
    <property type="taxonomic scope" value="Eukaryota"/>
</dbReference>
<proteinExistence type="predicted"/>
<evidence type="ECO:0000256" key="4">
    <source>
        <dbReference type="ARBA" id="ARBA00022825"/>
    </source>
</evidence>
<feature type="domain" description="Peptidase S1" evidence="8">
    <location>
        <begin position="1"/>
        <end position="215"/>
    </location>
</feature>
<dbReference type="PROSITE" id="PS00134">
    <property type="entry name" value="TRYPSIN_HIS"/>
    <property type="match status" value="1"/>
</dbReference>
<dbReference type="InterPro" id="IPR001254">
    <property type="entry name" value="Trypsin_dom"/>
</dbReference>
<name>K7FWA6_PELSI</name>
<dbReference type="FunFam" id="2.40.10.10:FF:000005">
    <property type="entry name" value="Serine protease 37"/>
    <property type="match status" value="1"/>
</dbReference>
<reference evidence="10" key="2">
    <citation type="journal article" date="2013" name="Nat. Genet.">
        <title>The draft genomes of soft-shell turtle and green sea turtle yield insights into the development and evolution of the turtle-specific body plan.</title>
        <authorList>
            <person name="Wang Z."/>
            <person name="Pascual-Anaya J."/>
            <person name="Zadissa A."/>
            <person name="Li W."/>
            <person name="Niimura Y."/>
            <person name="Huang Z."/>
            <person name="Li C."/>
            <person name="White S."/>
            <person name="Xiong Z."/>
            <person name="Fang D."/>
            <person name="Wang B."/>
            <person name="Ming Y."/>
            <person name="Chen Y."/>
            <person name="Zheng Y."/>
            <person name="Kuraku S."/>
            <person name="Pignatelli M."/>
            <person name="Herrero J."/>
            <person name="Beal K."/>
            <person name="Nozawa M."/>
            <person name="Li Q."/>
            <person name="Wang J."/>
            <person name="Zhang H."/>
            <person name="Yu L."/>
            <person name="Shigenobu S."/>
            <person name="Wang J."/>
            <person name="Liu J."/>
            <person name="Flicek P."/>
            <person name="Searle S."/>
            <person name="Wang J."/>
            <person name="Kuratani S."/>
            <person name="Yin Y."/>
            <person name="Aken B."/>
            <person name="Zhang G."/>
            <person name="Irie N."/>
        </authorList>
    </citation>
    <scope>NUCLEOTIDE SEQUENCE [LARGE SCALE GENOMIC DNA]</scope>
    <source>
        <strain evidence="10">Daiwa-1</strain>
    </source>
</reference>
<evidence type="ECO:0000313" key="10">
    <source>
        <dbReference type="Proteomes" id="UP000007267"/>
    </source>
</evidence>
<dbReference type="PANTHER" id="PTHR24271">
    <property type="entry name" value="KALLIKREIN-RELATED"/>
    <property type="match status" value="1"/>
</dbReference>
<dbReference type="EMBL" id="AGCU01142643">
    <property type="status" value="NOT_ANNOTATED_CDS"/>
    <property type="molecule type" value="Genomic_DNA"/>
</dbReference>
<evidence type="ECO:0000256" key="6">
    <source>
        <dbReference type="ARBA" id="ARBA00023157"/>
    </source>
</evidence>
<dbReference type="Ensembl" id="ENSPSIT00000012375.1">
    <property type="protein sequence ID" value="ENSPSIP00000012316.1"/>
    <property type="gene ID" value="ENSPSIG00000011108.1"/>
</dbReference>
<protein>
    <recommendedName>
        <fullName evidence="8">Peptidase S1 domain-containing protein</fullName>
    </recommendedName>
</protein>
<dbReference type="InterPro" id="IPR043504">
    <property type="entry name" value="Peptidase_S1_PA_chymotrypsin"/>
</dbReference>
<reference evidence="9" key="4">
    <citation type="submission" date="2025-09" db="UniProtKB">
        <authorList>
            <consortium name="Ensembl"/>
        </authorList>
    </citation>
    <scope>IDENTIFICATION</scope>
</reference>
<keyword evidence="3 7" id="KW-0378">Hydrolase</keyword>
<dbReference type="Pfam" id="PF00089">
    <property type="entry name" value="Trypsin"/>
    <property type="match status" value="1"/>
</dbReference>
<dbReference type="STRING" id="13735.ENSPSIP00000012316"/>
<dbReference type="SMART" id="SM00020">
    <property type="entry name" value="Tryp_SPc"/>
    <property type="match status" value="1"/>
</dbReference>
<dbReference type="InterPro" id="IPR033116">
    <property type="entry name" value="TRYPSIN_SER"/>
</dbReference>
<dbReference type="InterPro" id="IPR009003">
    <property type="entry name" value="Peptidase_S1_PA"/>
</dbReference>
<dbReference type="PRINTS" id="PR00722">
    <property type="entry name" value="CHYMOTRYPSIN"/>
</dbReference>
<reference evidence="10" key="1">
    <citation type="submission" date="2011-10" db="EMBL/GenBank/DDBJ databases">
        <authorList>
            <consortium name="Soft-shell Turtle Genome Consortium"/>
        </authorList>
    </citation>
    <scope>NUCLEOTIDE SEQUENCE [LARGE SCALE GENOMIC DNA]</scope>
    <source>
        <strain evidence="10">Daiwa-1</strain>
    </source>
</reference>
<sequence>EARPQSRPYMACLKIQRGASYIHCGGFLVSENFVLTAAHCQGDNITVILGAHNVWKWEPSQQRIRVRRQIPHPQYNSKTLKNDIMLLELEKPAKLNGDVKIIPLPRMGECVKPGMVGSVAGWGCTVAAAKVLQEVDVEVVVDNKCLVYDYYDRATMLCAEHPQQWEDIVPGDSGGPLVCDGKAQGIASRGSRPGKIPGTYTRVSAFIGWIHKEMGVTAQP</sequence>
<dbReference type="GeneTree" id="ENSGT01030000234551"/>
<dbReference type="AlphaFoldDB" id="K7FWA6"/>
<evidence type="ECO:0000256" key="5">
    <source>
        <dbReference type="ARBA" id="ARBA00023145"/>
    </source>
</evidence>
<dbReference type="InterPro" id="IPR001314">
    <property type="entry name" value="Peptidase_S1A"/>
</dbReference>
<accession>K7FWA6</accession>
<dbReference type="InterPro" id="IPR018114">
    <property type="entry name" value="TRYPSIN_HIS"/>
</dbReference>
<dbReference type="SUPFAM" id="SSF50494">
    <property type="entry name" value="Trypsin-like serine proteases"/>
    <property type="match status" value="1"/>
</dbReference>
<evidence type="ECO:0000256" key="2">
    <source>
        <dbReference type="ARBA" id="ARBA00022729"/>
    </source>
</evidence>
<keyword evidence="6" id="KW-1015">Disulfide bond</keyword>
<dbReference type="PANTHER" id="PTHR24271:SF81">
    <property type="entry name" value="GRANZYME B"/>
    <property type="match status" value="1"/>
</dbReference>
<dbReference type="HOGENOM" id="CLU_006842_1_0_1"/>
<dbReference type="CDD" id="cd00190">
    <property type="entry name" value="Tryp_SPc"/>
    <property type="match status" value="1"/>
</dbReference>
<evidence type="ECO:0000259" key="8">
    <source>
        <dbReference type="PROSITE" id="PS50240"/>
    </source>
</evidence>
<keyword evidence="2" id="KW-0732">Signal</keyword>
<keyword evidence="10" id="KW-1185">Reference proteome</keyword>
<evidence type="ECO:0000256" key="1">
    <source>
        <dbReference type="ARBA" id="ARBA00022670"/>
    </source>
</evidence>
<evidence type="ECO:0000256" key="7">
    <source>
        <dbReference type="RuleBase" id="RU363034"/>
    </source>
</evidence>
<dbReference type="Proteomes" id="UP000007267">
    <property type="component" value="Unassembled WGS sequence"/>
</dbReference>
<keyword evidence="4 7" id="KW-0720">Serine protease</keyword>
<organism evidence="9 10">
    <name type="scientific">Pelodiscus sinensis</name>
    <name type="common">Chinese softshell turtle</name>
    <name type="synonym">Trionyx sinensis</name>
    <dbReference type="NCBI Taxonomy" id="13735"/>
    <lineage>
        <taxon>Eukaryota</taxon>
        <taxon>Metazoa</taxon>
        <taxon>Chordata</taxon>
        <taxon>Craniata</taxon>
        <taxon>Vertebrata</taxon>
        <taxon>Euteleostomi</taxon>
        <taxon>Archelosauria</taxon>
        <taxon>Testudinata</taxon>
        <taxon>Testudines</taxon>
        <taxon>Cryptodira</taxon>
        <taxon>Trionychia</taxon>
        <taxon>Trionychidae</taxon>
        <taxon>Pelodiscus</taxon>
    </lineage>
</organism>
<keyword evidence="5" id="KW-0865">Zymogen</keyword>
<dbReference type="OMA" id="IMDARAC"/>
<evidence type="ECO:0000256" key="3">
    <source>
        <dbReference type="ARBA" id="ARBA00022801"/>
    </source>
</evidence>